<gene>
    <name evidence="5" type="ORF">PO878_18145</name>
</gene>
<evidence type="ECO:0000313" key="6">
    <source>
        <dbReference type="Proteomes" id="UP001216390"/>
    </source>
</evidence>
<comment type="similarity">
    <text evidence="1">Belongs to the GppA/Ppx family.</text>
</comment>
<dbReference type="PANTHER" id="PTHR30005:SF0">
    <property type="entry name" value="RETROGRADE REGULATION PROTEIN 2"/>
    <property type="match status" value="1"/>
</dbReference>
<evidence type="ECO:0000259" key="3">
    <source>
        <dbReference type="Pfam" id="PF02541"/>
    </source>
</evidence>
<dbReference type="FunFam" id="3.30.420.40:FF:000023">
    <property type="entry name" value="Guanosine-5'-triphosphate,3'-diphosphate pyrophosphatase"/>
    <property type="match status" value="1"/>
</dbReference>
<reference evidence="5" key="1">
    <citation type="submission" date="2023-01" db="EMBL/GenBank/DDBJ databases">
        <title>The diversity of Class Acidimicrobiia in South China Sea sediment environments and the proposal of Iamia marina sp. nov., a novel species of the genus Iamia.</title>
        <authorList>
            <person name="He Y."/>
            <person name="Tian X."/>
        </authorList>
    </citation>
    <scope>NUCLEOTIDE SEQUENCE</scope>
    <source>
        <strain evidence="5">DSM 19957</strain>
    </source>
</reference>
<evidence type="ECO:0000259" key="4">
    <source>
        <dbReference type="Pfam" id="PF21447"/>
    </source>
</evidence>
<dbReference type="SUPFAM" id="SSF109604">
    <property type="entry name" value="HD-domain/PDEase-like"/>
    <property type="match status" value="1"/>
</dbReference>
<evidence type="ECO:0000313" key="5">
    <source>
        <dbReference type="EMBL" id="WCO66423.1"/>
    </source>
</evidence>
<accession>A0AAE9Y8H9</accession>
<dbReference type="Gene3D" id="1.10.3210.10">
    <property type="entry name" value="Hypothetical protein af1432"/>
    <property type="match status" value="1"/>
</dbReference>
<dbReference type="CDD" id="cd24006">
    <property type="entry name" value="ASKHA_NBD_PPX_GppA"/>
    <property type="match status" value="1"/>
</dbReference>
<dbReference type="Gene3D" id="3.30.420.40">
    <property type="match status" value="1"/>
</dbReference>
<dbReference type="InterPro" id="IPR050273">
    <property type="entry name" value="GppA/Ppx_hydrolase"/>
</dbReference>
<dbReference type="InterPro" id="IPR048950">
    <property type="entry name" value="Ppx_GppA_C"/>
</dbReference>
<protein>
    <submittedName>
        <fullName evidence="5">Ppx/GppA phosphatase family protein</fullName>
    </submittedName>
</protein>
<keyword evidence="6" id="KW-1185">Reference proteome</keyword>
<feature type="domain" description="Ppx/GppA phosphatase C-terminal" evidence="4">
    <location>
        <begin position="324"/>
        <end position="465"/>
    </location>
</feature>
<dbReference type="Gene3D" id="3.30.420.150">
    <property type="entry name" value="Exopolyphosphatase. Domain 2"/>
    <property type="match status" value="1"/>
</dbReference>
<dbReference type="InterPro" id="IPR003695">
    <property type="entry name" value="Ppx_GppA_N"/>
</dbReference>
<dbReference type="EMBL" id="CP116942">
    <property type="protein sequence ID" value="WCO66423.1"/>
    <property type="molecule type" value="Genomic_DNA"/>
</dbReference>
<dbReference type="Proteomes" id="UP001216390">
    <property type="component" value="Chromosome"/>
</dbReference>
<dbReference type="AlphaFoldDB" id="A0AAE9Y8H9"/>
<dbReference type="GO" id="GO:0016462">
    <property type="term" value="F:pyrophosphatase activity"/>
    <property type="evidence" value="ECO:0007669"/>
    <property type="project" value="TreeGrafter"/>
</dbReference>
<name>A0AAE9Y8H9_9ACTN</name>
<feature type="domain" description="Ppx/GppA phosphatase N-terminal" evidence="3">
    <location>
        <begin position="18"/>
        <end position="310"/>
    </location>
</feature>
<dbReference type="SUPFAM" id="SSF53067">
    <property type="entry name" value="Actin-like ATPase domain"/>
    <property type="match status" value="2"/>
</dbReference>
<dbReference type="KEGG" id="ima:PO878_18145"/>
<dbReference type="PIRSF" id="PIRSF001267">
    <property type="entry name" value="Pyrophosphatase_GppA_Ppx"/>
    <property type="match status" value="1"/>
</dbReference>
<dbReference type="PANTHER" id="PTHR30005">
    <property type="entry name" value="EXOPOLYPHOSPHATASE"/>
    <property type="match status" value="1"/>
</dbReference>
<dbReference type="InterPro" id="IPR043129">
    <property type="entry name" value="ATPase_NBD"/>
</dbReference>
<sequence>MADALAAIDVGTNSFHLVVARADADDRLDVVTREKEQVRLGEGAGDMKHLSPEAVDRGVAVLRRFRGLADAHGAEVRCVATSAVREAEDHDTFLDRARAEAGVEVEVIAGVEEARLIHLGVLSALPVFDERILVCDIGGGSTELVLGQRGETLAARSLKLGAVRLTSRFFADGTPSKSELQACRTHVRGTLVPFERAVRRHGFEVAVGSSGTIEQVVRLARRAAGDDEPLRTWNGVTATAEEVVAVAGDLARAARKGTLDDVEGLDPKRVDIITAGALILEGVVEHLGVTEITVSEAALREGVLLDTLQRLRGGSAHHVTDVGRRSVRHLAEANDTDLAHSEWVASLALQLFDDLAPGLGLDRDCRDHLEAAALLANVGLAVSHDGHHKHSYYVIRHSDRLVGFTDAEIERIALVARYHRKSAPKPRHPEFARLDPAEQQVVRALAAILRVAIGLDRTHSRRVAAVRARPGKGALRIEVTPAPGEAAELELFTAEERSGLLAEVLDTAVEVVAVDAAPVP</sequence>
<dbReference type="Pfam" id="PF02541">
    <property type="entry name" value="Ppx-GppA"/>
    <property type="match status" value="1"/>
</dbReference>
<dbReference type="Pfam" id="PF21447">
    <property type="entry name" value="Ppx-GppA_III"/>
    <property type="match status" value="1"/>
</dbReference>
<organism evidence="5 6">
    <name type="scientific">Iamia majanohamensis</name>
    <dbReference type="NCBI Taxonomy" id="467976"/>
    <lineage>
        <taxon>Bacteria</taxon>
        <taxon>Bacillati</taxon>
        <taxon>Actinomycetota</taxon>
        <taxon>Acidimicrobiia</taxon>
        <taxon>Acidimicrobiales</taxon>
        <taxon>Iamiaceae</taxon>
        <taxon>Iamia</taxon>
    </lineage>
</organism>
<dbReference type="RefSeq" id="WP_272735946.1">
    <property type="nucleotide sequence ID" value="NZ_CP116942.1"/>
</dbReference>
<evidence type="ECO:0000256" key="2">
    <source>
        <dbReference type="ARBA" id="ARBA00022801"/>
    </source>
</evidence>
<keyword evidence="2" id="KW-0378">Hydrolase</keyword>
<evidence type="ECO:0000256" key="1">
    <source>
        <dbReference type="ARBA" id="ARBA00007125"/>
    </source>
</evidence>
<proteinExistence type="inferred from homology"/>
<dbReference type="InterPro" id="IPR030673">
    <property type="entry name" value="PyroPPase_GppA_Ppx"/>
</dbReference>